<dbReference type="SUPFAM" id="SSF55681">
    <property type="entry name" value="Class II aaRS and biotin synthetases"/>
    <property type="match status" value="1"/>
</dbReference>
<dbReference type="STRING" id="288705.RSal33209_2950"/>
<dbReference type="SMR" id="A9WU01"/>
<dbReference type="Gene3D" id="3.30.930.10">
    <property type="entry name" value="Bira Bifunctional Protein, Domain 2"/>
    <property type="match status" value="1"/>
</dbReference>
<dbReference type="NCBIfam" id="TIGR00121">
    <property type="entry name" value="birA_ligase"/>
    <property type="match status" value="1"/>
</dbReference>
<sequence length="297" mass="31517">MSHSIEESRLALNIGDLRSRLLAPAGPVSRLDWSEALASTNTELAAVVTRHEAEWPDFSVLTAEVQTAGKGRLERNWQAPQGSALAISVLLRPQNLAVETFGWLSMMSAVAVCQTLRNVGVEAGIKWPNDVLVRGADGEAKKVCGTLAQLVALPGKSPVVVLGTGINVSQSTEELPTETSSSVLVAGGTSIDRNHLLEDYLRRLNELYQRLQLAQLPVRSSGEGIPSLRQEVTDLLITFGQQVRAELPGGVYSYGRASGIDAQGALLVTDAAGSTTTISAADVVHLRRADGQGIGYA</sequence>
<keyword evidence="2" id="KW-0092">Biotin</keyword>
<gene>
    <name evidence="5" type="ordered locus">RSal33209_2950</name>
</gene>
<dbReference type="InterPro" id="IPR004408">
    <property type="entry name" value="Biotin_CoA_COase_ligase"/>
</dbReference>
<dbReference type="RefSeq" id="WP_012246317.1">
    <property type="nucleotide sequence ID" value="NC_010168.1"/>
</dbReference>
<accession>A9WU01</accession>
<dbReference type="Gene3D" id="2.30.30.100">
    <property type="match status" value="1"/>
</dbReference>
<evidence type="ECO:0000256" key="3">
    <source>
        <dbReference type="ARBA" id="ARBA00024227"/>
    </source>
</evidence>
<dbReference type="CDD" id="cd16442">
    <property type="entry name" value="BPL"/>
    <property type="match status" value="1"/>
</dbReference>
<evidence type="ECO:0000256" key="1">
    <source>
        <dbReference type="ARBA" id="ARBA00022598"/>
    </source>
</evidence>
<dbReference type="PANTHER" id="PTHR12835">
    <property type="entry name" value="BIOTIN PROTEIN LIGASE"/>
    <property type="match status" value="1"/>
</dbReference>
<organism evidence="5 6">
    <name type="scientific">Renibacterium salmoninarum (strain ATCC 33209 / DSM 20767 / JCM 11484 / NBRC 15589 / NCIMB 2235)</name>
    <dbReference type="NCBI Taxonomy" id="288705"/>
    <lineage>
        <taxon>Bacteria</taxon>
        <taxon>Bacillati</taxon>
        <taxon>Actinomycetota</taxon>
        <taxon>Actinomycetes</taxon>
        <taxon>Micrococcales</taxon>
        <taxon>Micrococcaceae</taxon>
        <taxon>Renibacterium</taxon>
    </lineage>
</organism>
<dbReference type="EMBL" id="CP000910">
    <property type="protein sequence ID" value="ABY24672.1"/>
    <property type="molecule type" value="Genomic_DNA"/>
</dbReference>
<evidence type="ECO:0000259" key="4">
    <source>
        <dbReference type="PROSITE" id="PS51733"/>
    </source>
</evidence>
<dbReference type="HOGENOM" id="CLU_051096_5_0_11"/>
<dbReference type="Pfam" id="PF02237">
    <property type="entry name" value="BPL_C"/>
    <property type="match status" value="1"/>
</dbReference>
<keyword evidence="6" id="KW-1185">Reference proteome</keyword>
<protein>
    <recommendedName>
        <fullName evidence="3">biotin--[biotin carboxyl-carrier protein] ligase</fullName>
        <ecNumber evidence="3">6.3.4.15</ecNumber>
    </recommendedName>
</protein>
<feature type="domain" description="BPL/LPL catalytic" evidence="4">
    <location>
        <begin position="26"/>
        <end position="212"/>
    </location>
</feature>
<evidence type="ECO:0000256" key="2">
    <source>
        <dbReference type="ARBA" id="ARBA00023267"/>
    </source>
</evidence>
<dbReference type="eggNOG" id="COG0340">
    <property type="taxonomic scope" value="Bacteria"/>
</dbReference>
<evidence type="ECO:0000313" key="6">
    <source>
        <dbReference type="Proteomes" id="UP000002007"/>
    </source>
</evidence>
<dbReference type="Pfam" id="PF03099">
    <property type="entry name" value="BPL_LplA_LipB"/>
    <property type="match status" value="1"/>
</dbReference>
<dbReference type="KEGG" id="rsa:RSal33209_2950"/>
<proteinExistence type="predicted"/>
<dbReference type="GO" id="GO:0005737">
    <property type="term" value="C:cytoplasm"/>
    <property type="evidence" value="ECO:0007669"/>
    <property type="project" value="TreeGrafter"/>
</dbReference>
<name>A9WU01_RENSM</name>
<dbReference type="PROSITE" id="PS51733">
    <property type="entry name" value="BPL_LPL_CATALYTIC"/>
    <property type="match status" value="1"/>
</dbReference>
<keyword evidence="1 5" id="KW-0436">Ligase</keyword>
<dbReference type="InterPro" id="IPR003142">
    <property type="entry name" value="BPL_C"/>
</dbReference>
<dbReference type="Proteomes" id="UP000002007">
    <property type="component" value="Chromosome"/>
</dbReference>
<dbReference type="InterPro" id="IPR045864">
    <property type="entry name" value="aa-tRNA-synth_II/BPL/LPL"/>
</dbReference>
<reference evidence="6" key="1">
    <citation type="journal article" date="2008" name="J. Bacteriol.">
        <title>Genome sequence of the fish pathogen Renibacterium salmoninarum suggests reductive evolution away from an environmental Arthrobacter ancestor.</title>
        <authorList>
            <person name="Wiens G.D."/>
            <person name="Rockey D.D."/>
            <person name="Wu Z."/>
            <person name="Chang J."/>
            <person name="Levy R."/>
            <person name="Crane S."/>
            <person name="Chen D.S."/>
            <person name="Capri G.R."/>
            <person name="Burnett J.R."/>
            <person name="Sudheesh P.S."/>
            <person name="Schipma M.J."/>
            <person name="Burd H."/>
            <person name="Bhattacharyya A."/>
            <person name="Rhodes L.D."/>
            <person name="Kaul R."/>
            <person name="Strom M.S."/>
        </authorList>
    </citation>
    <scope>NUCLEOTIDE SEQUENCE [LARGE SCALE GENOMIC DNA]</scope>
    <source>
        <strain evidence="6">ATCC 33209 / DSM 20767 / JCM 11484 / NBRC 15589 / NCIMB 2235</strain>
    </source>
</reference>
<dbReference type="AlphaFoldDB" id="A9WU01"/>
<dbReference type="EC" id="6.3.4.15" evidence="3"/>
<dbReference type="PANTHER" id="PTHR12835:SF5">
    <property type="entry name" value="BIOTIN--PROTEIN LIGASE"/>
    <property type="match status" value="1"/>
</dbReference>
<evidence type="ECO:0000313" key="5">
    <source>
        <dbReference type="EMBL" id="ABY24672.1"/>
    </source>
</evidence>
<dbReference type="InterPro" id="IPR004143">
    <property type="entry name" value="BPL_LPL_catalytic"/>
</dbReference>
<dbReference type="GO" id="GO:0004077">
    <property type="term" value="F:biotin--[biotin carboxyl-carrier protein] ligase activity"/>
    <property type="evidence" value="ECO:0007669"/>
    <property type="project" value="UniProtKB-EC"/>
</dbReference>